<keyword evidence="10" id="KW-0067">ATP-binding</keyword>
<dbReference type="SMART" id="SM00220">
    <property type="entry name" value="S_TKc"/>
    <property type="match status" value="1"/>
</dbReference>
<evidence type="ECO:0000256" key="14">
    <source>
        <dbReference type="ARBA" id="ARBA00023180"/>
    </source>
</evidence>
<evidence type="ECO:0000256" key="9">
    <source>
        <dbReference type="ARBA" id="ARBA00022777"/>
    </source>
</evidence>
<dbReference type="GO" id="GO:0016020">
    <property type="term" value="C:membrane"/>
    <property type="evidence" value="ECO:0007669"/>
    <property type="project" value="UniProtKB-SubCell"/>
</dbReference>
<name>A0A8S0S185_OLEEU</name>
<dbReference type="FunFam" id="1.10.510.10:FF:000044">
    <property type="entry name" value="Putative LRR receptor-like serine/threonine-protein kinase"/>
    <property type="match status" value="1"/>
</dbReference>
<dbReference type="GO" id="GO:0005524">
    <property type="term" value="F:ATP binding"/>
    <property type="evidence" value="ECO:0007669"/>
    <property type="project" value="UniProtKB-KW"/>
</dbReference>
<keyword evidence="11" id="KW-1133">Transmembrane helix</keyword>
<keyword evidence="7" id="KW-0677">Repeat</keyword>
<keyword evidence="9 16" id="KW-0418">Kinase</keyword>
<proteinExistence type="predicted"/>
<dbReference type="InterPro" id="IPR011009">
    <property type="entry name" value="Kinase-like_dom_sf"/>
</dbReference>
<dbReference type="Gene3D" id="3.30.200.20">
    <property type="entry name" value="Phosphorylase Kinase, domain 1"/>
    <property type="match status" value="1"/>
</dbReference>
<dbReference type="PROSITE" id="PS50011">
    <property type="entry name" value="PROTEIN_KINASE_DOM"/>
    <property type="match status" value="1"/>
</dbReference>
<evidence type="ECO:0000256" key="7">
    <source>
        <dbReference type="ARBA" id="ARBA00022737"/>
    </source>
</evidence>
<dbReference type="SUPFAM" id="SSF56112">
    <property type="entry name" value="Protein kinase-like (PK-like)"/>
    <property type="match status" value="1"/>
</dbReference>
<keyword evidence="5" id="KW-0812">Transmembrane</keyword>
<comment type="caution">
    <text evidence="16">The sequence shown here is derived from an EMBL/GenBank/DDBJ whole genome shotgun (WGS) entry which is preliminary data.</text>
</comment>
<keyword evidence="14" id="KW-0325">Glycoprotein</keyword>
<evidence type="ECO:0000256" key="10">
    <source>
        <dbReference type="ARBA" id="ARBA00022840"/>
    </source>
</evidence>
<sequence>MRGEREFISEIAALSDIKHENLVTLRGCCIDGAKRLLVYDYMENNSLLHTFLGGERNRMKFSWTLRRNISLGIAKALSYLHEEVNPHIIHRDIKASNILLDENFTPKLADFGLARLFRENMSHISTRVAGTMGYLSPEYATSGHLTRKSDVYSFGVLLLEIVSGRPVIDYHLRYGDQFLVEKAWESYSSNNLLELVDPVLSGDFAKEEAIRFIKVGLLCVQETTKLRPRMSRAFEMLTTEMETEEVEISRPGIVADMMELKIRQKQSSHFSSSQASSSTGSFQARLLIMTD</sequence>
<protein>
    <submittedName>
        <fullName evidence="16">Serine threonine- kinase</fullName>
    </submittedName>
</protein>
<dbReference type="Gramene" id="OE9A026123T5">
    <property type="protein sequence ID" value="OE9A026123C5"/>
    <property type="gene ID" value="OE9A026123"/>
</dbReference>
<dbReference type="InterPro" id="IPR000719">
    <property type="entry name" value="Prot_kinase_dom"/>
</dbReference>
<evidence type="ECO:0000256" key="1">
    <source>
        <dbReference type="ARBA" id="ARBA00004167"/>
    </source>
</evidence>
<evidence type="ECO:0000256" key="12">
    <source>
        <dbReference type="ARBA" id="ARBA00023136"/>
    </source>
</evidence>
<dbReference type="Proteomes" id="UP000594638">
    <property type="component" value="Unassembled WGS sequence"/>
</dbReference>
<evidence type="ECO:0000259" key="15">
    <source>
        <dbReference type="PROSITE" id="PS50011"/>
    </source>
</evidence>
<evidence type="ECO:0000256" key="5">
    <source>
        <dbReference type="ARBA" id="ARBA00022692"/>
    </source>
</evidence>
<organism evidence="16 17">
    <name type="scientific">Olea europaea subsp. europaea</name>
    <dbReference type="NCBI Taxonomy" id="158383"/>
    <lineage>
        <taxon>Eukaryota</taxon>
        <taxon>Viridiplantae</taxon>
        <taxon>Streptophyta</taxon>
        <taxon>Embryophyta</taxon>
        <taxon>Tracheophyta</taxon>
        <taxon>Spermatophyta</taxon>
        <taxon>Magnoliopsida</taxon>
        <taxon>eudicotyledons</taxon>
        <taxon>Gunneridae</taxon>
        <taxon>Pentapetalae</taxon>
        <taxon>asterids</taxon>
        <taxon>lamiids</taxon>
        <taxon>Lamiales</taxon>
        <taxon>Oleaceae</taxon>
        <taxon>Oleeae</taxon>
        <taxon>Olea</taxon>
    </lineage>
</organism>
<evidence type="ECO:0000256" key="2">
    <source>
        <dbReference type="ARBA" id="ARBA00022527"/>
    </source>
</evidence>
<dbReference type="Gene3D" id="1.10.510.10">
    <property type="entry name" value="Transferase(Phosphotransferase) domain 1"/>
    <property type="match status" value="1"/>
</dbReference>
<dbReference type="InterPro" id="IPR052059">
    <property type="entry name" value="CR_Ser/Thr_kinase"/>
</dbReference>
<dbReference type="PANTHER" id="PTHR47973">
    <property type="entry name" value="CYSTEINE-RICH RECEPTOR-LIKE PROTEIN KINASE 3"/>
    <property type="match status" value="1"/>
</dbReference>
<keyword evidence="17" id="KW-1185">Reference proteome</keyword>
<dbReference type="Gramene" id="OE9A026123T2">
    <property type="protein sequence ID" value="OE9A026123C2"/>
    <property type="gene ID" value="OE9A026123"/>
</dbReference>
<reference evidence="16 17" key="1">
    <citation type="submission" date="2019-12" db="EMBL/GenBank/DDBJ databases">
        <authorList>
            <person name="Alioto T."/>
            <person name="Alioto T."/>
            <person name="Gomez Garrido J."/>
        </authorList>
    </citation>
    <scope>NUCLEOTIDE SEQUENCE [LARGE SCALE GENOMIC DNA]</scope>
</reference>
<accession>A0A8S0S185</accession>
<dbReference type="EMBL" id="CACTIH010003796">
    <property type="protein sequence ID" value="CAA2985199.1"/>
    <property type="molecule type" value="Genomic_DNA"/>
</dbReference>
<evidence type="ECO:0000256" key="3">
    <source>
        <dbReference type="ARBA" id="ARBA00022553"/>
    </source>
</evidence>
<dbReference type="AlphaFoldDB" id="A0A8S0S185"/>
<evidence type="ECO:0000256" key="11">
    <source>
        <dbReference type="ARBA" id="ARBA00022989"/>
    </source>
</evidence>
<evidence type="ECO:0000256" key="6">
    <source>
        <dbReference type="ARBA" id="ARBA00022729"/>
    </source>
</evidence>
<dbReference type="Pfam" id="PF00069">
    <property type="entry name" value="Pkinase"/>
    <property type="match status" value="1"/>
</dbReference>
<keyword evidence="8" id="KW-0547">Nucleotide-binding</keyword>
<dbReference type="GO" id="GO:0004674">
    <property type="term" value="F:protein serine/threonine kinase activity"/>
    <property type="evidence" value="ECO:0007669"/>
    <property type="project" value="UniProtKB-KW"/>
</dbReference>
<keyword evidence="4" id="KW-0808">Transferase</keyword>
<dbReference type="Gramene" id="OE9A026123T3">
    <property type="protein sequence ID" value="OE9A026123C3"/>
    <property type="gene ID" value="OE9A026123"/>
</dbReference>
<dbReference type="Gramene" id="OE9A026123T1">
    <property type="protein sequence ID" value="OE9A026123C1"/>
    <property type="gene ID" value="OE9A026123"/>
</dbReference>
<evidence type="ECO:0000256" key="8">
    <source>
        <dbReference type="ARBA" id="ARBA00022741"/>
    </source>
</evidence>
<keyword evidence="12" id="KW-0472">Membrane</keyword>
<dbReference type="InterPro" id="IPR008271">
    <property type="entry name" value="Ser/Thr_kinase_AS"/>
</dbReference>
<evidence type="ECO:0000313" key="16">
    <source>
        <dbReference type="EMBL" id="CAA2985199.1"/>
    </source>
</evidence>
<dbReference type="PROSITE" id="PS00108">
    <property type="entry name" value="PROTEIN_KINASE_ST"/>
    <property type="match status" value="1"/>
</dbReference>
<dbReference type="OrthoDB" id="4062651at2759"/>
<keyword evidence="3" id="KW-0597">Phosphoprotein</keyword>
<evidence type="ECO:0000256" key="4">
    <source>
        <dbReference type="ARBA" id="ARBA00022679"/>
    </source>
</evidence>
<evidence type="ECO:0000313" key="17">
    <source>
        <dbReference type="Proteomes" id="UP000594638"/>
    </source>
</evidence>
<gene>
    <name evidence="16" type="ORF">OLEA9_A026123</name>
</gene>
<keyword evidence="13" id="KW-0675">Receptor</keyword>
<evidence type="ECO:0000256" key="13">
    <source>
        <dbReference type="ARBA" id="ARBA00023170"/>
    </source>
</evidence>
<comment type="subcellular location">
    <subcellularLocation>
        <location evidence="1">Membrane</location>
        <topology evidence="1">Single-pass membrane protein</topology>
    </subcellularLocation>
</comment>
<keyword evidence="6" id="KW-0732">Signal</keyword>
<keyword evidence="2" id="KW-0723">Serine/threonine-protein kinase</keyword>
<feature type="domain" description="Protein kinase" evidence="15">
    <location>
        <begin position="1"/>
        <end position="218"/>
    </location>
</feature>